<evidence type="ECO:0000256" key="10">
    <source>
        <dbReference type="ARBA" id="ARBA00022989"/>
    </source>
</evidence>
<keyword evidence="9" id="KW-1278">Translocase</keyword>
<accession>A0A9D2Q3Q1</accession>
<evidence type="ECO:0000256" key="7">
    <source>
        <dbReference type="ARBA" id="ARBA00022840"/>
    </source>
</evidence>
<evidence type="ECO:0000256" key="2">
    <source>
        <dbReference type="ARBA" id="ARBA00005675"/>
    </source>
</evidence>
<proteinExistence type="inferred from homology"/>
<dbReference type="Proteomes" id="UP000823918">
    <property type="component" value="Unassembled WGS sequence"/>
</dbReference>
<keyword evidence="4" id="KW-0597">Phosphoprotein</keyword>
<keyword evidence="6" id="KW-0547">Nucleotide-binding</keyword>
<feature type="domain" description="Cation-transporting P-type ATPase C-terminal" evidence="14">
    <location>
        <begin position="687"/>
        <end position="865"/>
    </location>
</feature>
<evidence type="ECO:0000256" key="8">
    <source>
        <dbReference type="ARBA" id="ARBA00022842"/>
    </source>
</evidence>
<dbReference type="GO" id="GO:0036376">
    <property type="term" value="P:sodium ion export across plasma membrane"/>
    <property type="evidence" value="ECO:0007669"/>
    <property type="project" value="TreeGrafter"/>
</dbReference>
<comment type="subcellular location">
    <subcellularLocation>
        <location evidence="1">Cell membrane</location>
        <topology evidence="1">Multi-pass membrane protein</topology>
    </subcellularLocation>
</comment>
<organism evidence="15 16">
    <name type="scientific">Candidatus Ruthenibacterium merdavium</name>
    <dbReference type="NCBI Taxonomy" id="2838752"/>
    <lineage>
        <taxon>Bacteria</taxon>
        <taxon>Bacillati</taxon>
        <taxon>Bacillota</taxon>
        <taxon>Clostridia</taxon>
        <taxon>Eubacteriales</taxon>
        <taxon>Oscillospiraceae</taxon>
        <taxon>Ruthenibacterium</taxon>
    </lineage>
</organism>
<dbReference type="GO" id="GO:0005391">
    <property type="term" value="F:P-type sodium:potassium-exchanging transporter activity"/>
    <property type="evidence" value="ECO:0007669"/>
    <property type="project" value="TreeGrafter"/>
</dbReference>
<dbReference type="EMBL" id="DWWA01000029">
    <property type="protein sequence ID" value="HJC72348.1"/>
    <property type="molecule type" value="Genomic_DNA"/>
</dbReference>
<evidence type="ECO:0000256" key="9">
    <source>
        <dbReference type="ARBA" id="ARBA00022967"/>
    </source>
</evidence>
<dbReference type="GO" id="GO:0015444">
    <property type="term" value="F:P-type magnesium transporter activity"/>
    <property type="evidence" value="ECO:0007669"/>
    <property type="project" value="InterPro"/>
</dbReference>
<dbReference type="SFLD" id="SFLDS00003">
    <property type="entry name" value="Haloacid_Dehalogenase"/>
    <property type="match status" value="1"/>
</dbReference>
<keyword evidence="5 12" id="KW-0812">Transmembrane</keyword>
<dbReference type="SFLD" id="SFLDF00027">
    <property type="entry name" value="p-type_atpase"/>
    <property type="match status" value="1"/>
</dbReference>
<dbReference type="PRINTS" id="PR01836">
    <property type="entry name" value="MGATPASE"/>
</dbReference>
<dbReference type="GO" id="GO:0005886">
    <property type="term" value="C:plasma membrane"/>
    <property type="evidence" value="ECO:0007669"/>
    <property type="project" value="UniProtKB-SubCell"/>
</dbReference>
<dbReference type="InterPro" id="IPR023299">
    <property type="entry name" value="ATPase_P-typ_cyto_dom_N"/>
</dbReference>
<dbReference type="GO" id="GO:0006883">
    <property type="term" value="P:intracellular sodium ion homeostasis"/>
    <property type="evidence" value="ECO:0007669"/>
    <property type="project" value="TreeGrafter"/>
</dbReference>
<evidence type="ECO:0000313" key="15">
    <source>
        <dbReference type="EMBL" id="HJC72348.1"/>
    </source>
</evidence>
<evidence type="ECO:0000256" key="3">
    <source>
        <dbReference type="ARBA" id="ARBA00022475"/>
    </source>
</evidence>
<dbReference type="InterPro" id="IPR059000">
    <property type="entry name" value="ATPase_P-type_domA"/>
</dbReference>
<dbReference type="InterPro" id="IPR001757">
    <property type="entry name" value="P_typ_ATPase"/>
</dbReference>
<keyword evidence="10 12" id="KW-1133">Transmembrane helix</keyword>
<gene>
    <name evidence="15" type="primary">mgtA</name>
    <name evidence="15" type="ORF">H9698_06100</name>
</gene>
<feature type="transmembrane region" description="Helical" evidence="12">
    <location>
        <begin position="280"/>
        <end position="304"/>
    </location>
</feature>
<dbReference type="Gene3D" id="2.70.150.10">
    <property type="entry name" value="Calcium-transporting ATPase, cytoplasmic transduction domain A"/>
    <property type="match status" value="1"/>
</dbReference>
<dbReference type="SUPFAM" id="SSF81660">
    <property type="entry name" value="Metal cation-transporting ATPase, ATP-binding domain N"/>
    <property type="match status" value="1"/>
</dbReference>
<dbReference type="InterPro" id="IPR036412">
    <property type="entry name" value="HAD-like_sf"/>
</dbReference>
<dbReference type="GO" id="GO:0030007">
    <property type="term" value="P:intracellular potassium ion homeostasis"/>
    <property type="evidence" value="ECO:0007669"/>
    <property type="project" value="TreeGrafter"/>
</dbReference>
<dbReference type="SUPFAM" id="SSF81653">
    <property type="entry name" value="Calcium ATPase, transduction domain A"/>
    <property type="match status" value="1"/>
</dbReference>
<dbReference type="Gene3D" id="3.40.1110.10">
    <property type="entry name" value="Calcium-transporting ATPase, cytoplasmic domain N"/>
    <property type="match status" value="1"/>
</dbReference>
<keyword evidence="7" id="KW-0067">ATP-binding</keyword>
<dbReference type="NCBIfam" id="TIGR01524">
    <property type="entry name" value="ATPase-IIIB_Mg"/>
    <property type="match status" value="1"/>
</dbReference>
<dbReference type="InterPro" id="IPR008250">
    <property type="entry name" value="ATPase_P-typ_transduc_dom_A_sf"/>
</dbReference>
<evidence type="ECO:0000256" key="12">
    <source>
        <dbReference type="SAM" id="Phobius"/>
    </source>
</evidence>
<feature type="domain" description="P-type ATPase A" evidence="13">
    <location>
        <begin position="127"/>
        <end position="229"/>
    </location>
</feature>
<dbReference type="Pfam" id="PF00689">
    <property type="entry name" value="Cation_ATPase_C"/>
    <property type="match status" value="1"/>
</dbReference>
<dbReference type="GO" id="GO:1990573">
    <property type="term" value="P:potassium ion import across plasma membrane"/>
    <property type="evidence" value="ECO:0007669"/>
    <property type="project" value="TreeGrafter"/>
</dbReference>
<dbReference type="InterPro" id="IPR050510">
    <property type="entry name" value="Cation_transp_ATPase_P-type"/>
</dbReference>
<evidence type="ECO:0000259" key="13">
    <source>
        <dbReference type="Pfam" id="PF00122"/>
    </source>
</evidence>
<feature type="transmembrane region" description="Helical" evidence="12">
    <location>
        <begin position="88"/>
        <end position="108"/>
    </location>
</feature>
<keyword evidence="11 12" id="KW-0472">Membrane</keyword>
<protein>
    <submittedName>
        <fullName evidence="15">Magnesium-translocating P-type ATPase</fullName>
    </submittedName>
</protein>
<evidence type="ECO:0000256" key="4">
    <source>
        <dbReference type="ARBA" id="ARBA00022553"/>
    </source>
</evidence>
<dbReference type="InterPro" id="IPR023214">
    <property type="entry name" value="HAD_sf"/>
</dbReference>
<keyword evidence="8" id="KW-0460">Magnesium</keyword>
<evidence type="ECO:0000256" key="11">
    <source>
        <dbReference type="ARBA" id="ARBA00023136"/>
    </source>
</evidence>
<feature type="transmembrane region" description="Helical" evidence="12">
    <location>
        <begin position="809"/>
        <end position="829"/>
    </location>
</feature>
<dbReference type="Gene3D" id="3.40.50.1000">
    <property type="entry name" value="HAD superfamily/HAD-like"/>
    <property type="match status" value="1"/>
</dbReference>
<feature type="transmembrane region" description="Helical" evidence="12">
    <location>
        <begin position="835"/>
        <end position="860"/>
    </location>
</feature>
<evidence type="ECO:0000256" key="5">
    <source>
        <dbReference type="ARBA" id="ARBA00022692"/>
    </source>
</evidence>
<dbReference type="InterPro" id="IPR006068">
    <property type="entry name" value="ATPase_P-typ_cation-transptr_C"/>
</dbReference>
<evidence type="ECO:0000313" key="16">
    <source>
        <dbReference type="Proteomes" id="UP000823918"/>
    </source>
</evidence>
<feature type="transmembrane region" description="Helical" evidence="12">
    <location>
        <begin position="741"/>
        <end position="762"/>
    </location>
</feature>
<dbReference type="Pfam" id="PF13246">
    <property type="entry name" value="Cation_ATPase"/>
    <property type="match status" value="1"/>
</dbReference>
<dbReference type="InterPro" id="IPR018303">
    <property type="entry name" value="ATPase_P-typ_P_site"/>
</dbReference>
<sequence length="875" mass="95847">MESLSSHAQLRRAALLGREQLYQEFHTSETGLSAHSHDRRAETSQKTAQHLGVRFCRAFFTPFNLILLGLALVSWLTNAVWPSNETKTGMSAVLIGVVLLASVLLRLWQERKAGHAADSFFAGFQGSVCVRRGKETLQIDARQLRVGDLVILRAGERVPADLRLIHTNDFFLSQSQLTGESRIVEKDAEKTPCADASLFDFPNLALMGAAVVSGSAEGIVLAVGEQTVCASGLSALRRPKRRFDGGATSVAYVLLRFMAALVPVVFVLSGVIRGSWITSFLFSLSVAVGLVPELLPMVVTVCLARGSAAMAKKETVVKQLDAIQGFGGMDVLCVDKTGTLTEDEVTLEYYLDILGNESIGVLDAAYLNSLFHTGTDNHLDRAVLKCRSMPRQEQHFTQLSAQAQKLDELPFDYERRFASVLIKEGGHNRLIVKGSVEQVFARCGFVRHGEQVISIDPKDTGSVDMIVGEMVQDGMKVLAVAEKQLDGRTSLSREDESGLTLLGYVVFFDSPKPSAANALKKLQSLHVAVKVLTGDHRQVACSVCRRLGIESGRVVTGQELEQMSDDEFLFAVEHTNIFAELSPAQKALIVNRLHDNGHTVGFLGDGVNDVFAMECADTAISVDTAAPAAREAADVLLLKKDLGVLEQGILQGRKAFSNMSKYVRITASSNFGNIFSVVLAGAFLPFVPMTAAQLLILNLLYDTLCMTLPWDSVDEDDYRFPAAWSGKALARFMRFFGPISSLFDLATFAFLYFVLCPFVLGAPYSALGEQQQTFLMLFHTGWFLQSLWTQVLILHLLRTRHLPFFQSRASGAVSAVTLAGLSLFTAFTYTPAAAWLGLTALPAPYFLFLAAIILLYLLVVSAAKRWYLRRSHTLF</sequence>
<name>A0A9D2Q3Q1_9FIRM</name>
<dbReference type="SUPFAM" id="SSF81665">
    <property type="entry name" value="Calcium ATPase, transmembrane domain M"/>
    <property type="match status" value="1"/>
</dbReference>
<reference evidence="15" key="2">
    <citation type="submission" date="2021-04" db="EMBL/GenBank/DDBJ databases">
        <authorList>
            <person name="Gilroy R."/>
        </authorList>
    </citation>
    <scope>NUCLEOTIDE SEQUENCE</scope>
    <source>
        <strain evidence="15">5933</strain>
    </source>
</reference>
<dbReference type="SUPFAM" id="SSF56784">
    <property type="entry name" value="HAD-like"/>
    <property type="match status" value="1"/>
</dbReference>
<feature type="transmembrane region" description="Helical" evidence="12">
    <location>
        <begin position="247"/>
        <end position="268"/>
    </location>
</feature>
<feature type="transmembrane region" description="Helical" evidence="12">
    <location>
        <begin position="55"/>
        <end position="76"/>
    </location>
</feature>
<comment type="caution">
    <text evidence="15">The sequence shown here is derived from an EMBL/GenBank/DDBJ whole genome shotgun (WGS) entry which is preliminary data.</text>
</comment>
<dbReference type="PANTHER" id="PTHR43294:SF21">
    <property type="entry name" value="CATION TRANSPORTING ATPASE"/>
    <property type="match status" value="1"/>
</dbReference>
<reference evidence="15" key="1">
    <citation type="journal article" date="2021" name="PeerJ">
        <title>Extensive microbial diversity within the chicken gut microbiome revealed by metagenomics and culture.</title>
        <authorList>
            <person name="Gilroy R."/>
            <person name="Ravi A."/>
            <person name="Getino M."/>
            <person name="Pursley I."/>
            <person name="Horton D.L."/>
            <person name="Alikhan N.F."/>
            <person name="Baker D."/>
            <person name="Gharbi K."/>
            <person name="Hall N."/>
            <person name="Watson M."/>
            <person name="Adriaenssens E.M."/>
            <person name="Foster-Nyarko E."/>
            <person name="Jarju S."/>
            <person name="Secka A."/>
            <person name="Antonio M."/>
            <person name="Oren A."/>
            <person name="Chaudhuri R.R."/>
            <person name="La Ragione R."/>
            <person name="Hildebrand F."/>
            <person name="Pallen M.J."/>
        </authorList>
    </citation>
    <scope>NUCLEOTIDE SEQUENCE</scope>
    <source>
        <strain evidence="15">5933</strain>
    </source>
</reference>
<dbReference type="InterPro" id="IPR023298">
    <property type="entry name" value="ATPase_P-typ_TM_dom_sf"/>
</dbReference>
<dbReference type="NCBIfam" id="TIGR01494">
    <property type="entry name" value="ATPase_P-type"/>
    <property type="match status" value="2"/>
</dbReference>
<dbReference type="InterPro" id="IPR044492">
    <property type="entry name" value="P_typ_ATPase_HD_dom"/>
</dbReference>
<dbReference type="SFLD" id="SFLDG00002">
    <property type="entry name" value="C1.7:_P-type_atpase_like"/>
    <property type="match status" value="1"/>
</dbReference>
<dbReference type="AlphaFoldDB" id="A0A9D2Q3Q1"/>
<dbReference type="GO" id="GO:0005524">
    <property type="term" value="F:ATP binding"/>
    <property type="evidence" value="ECO:0007669"/>
    <property type="project" value="UniProtKB-KW"/>
</dbReference>
<dbReference type="PROSITE" id="PS00154">
    <property type="entry name" value="ATPASE_E1_E2"/>
    <property type="match status" value="1"/>
</dbReference>
<dbReference type="GO" id="GO:0016887">
    <property type="term" value="F:ATP hydrolysis activity"/>
    <property type="evidence" value="ECO:0007669"/>
    <property type="project" value="InterPro"/>
</dbReference>
<comment type="similarity">
    <text evidence="2">Belongs to the cation transport ATPase (P-type) (TC 3.A.3) family. Type IIA subfamily.</text>
</comment>
<evidence type="ECO:0000256" key="1">
    <source>
        <dbReference type="ARBA" id="ARBA00004651"/>
    </source>
</evidence>
<dbReference type="Gene3D" id="1.20.1110.10">
    <property type="entry name" value="Calcium-transporting ATPase, transmembrane domain"/>
    <property type="match status" value="1"/>
</dbReference>
<keyword evidence="3" id="KW-1003">Cell membrane</keyword>
<dbReference type="GO" id="GO:1902600">
    <property type="term" value="P:proton transmembrane transport"/>
    <property type="evidence" value="ECO:0007669"/>
    <property type="project" value="TreeGrafter"/>
</dbReference>
<dbReference type="InterPro" id="IPR006415">
    <property type="entry name" value="P-type_ATPase_IIIB"/>
</dbReference>
<dbReference type="PANTHER" id="PTHR43294">
    <property type="entry name" value="SODIUM/POTASSIUM-TRANSPORTING ATPASE SUBUNIT ALPHA"/>
    <property type="match status" value="1"/>
</dbReference>
<evidence type="ECO:0000259" key="14">
    <source>
        <dbReference type="Pfam" id="PF00689"/>
    </source>
</evidence>
<dbReference type="Pfam" id="PF00122">
    <property type="entry name" value="E1-E2_ATPase"/>
    <property type="match status" value="1"/>
</dbReference>
<evidence type="ECO:0000256" key="6">
    <source>
        <dbReference type="ARBA" id="ARBA00022741"/>
    </source>
</evidence>